<reference evidence="7" key="1">
    <citation type="submission" date="2008-06" db="EMBL/GenBank/DDBJ databases">
        <authorList>
            <person name="Lorenzi H."/>
            <person name="Inman J."/>
            <person name="Miller J."/>
            <person name="Schobel S."/>
            <person name="Amedeo P."/>
            <person name="Caler E.V."/>
            <person name="da Silva J."/>
        </authorList>
    </citation>
    <scope>NUCLEOTIDE SEQUENCE [LARGE SCALE GENOMIC DNA]</scope>
    <source>
        <strain evidence="7">RN66</strain>
    </source>
</reference>
<dbReference type="InterPro" id="IPR050590">
    <property type="entry name" value="Exosome_comp_Rrp42_subfam"/>
</dbReference>
<sequence>MESLITGIRESGLRIDGRTSNEFRRIQITLNKTFDGVEVKIGKTHVLCIIKAELMIPNIDRPSEGQVTFSVDYGPLSLNPNGQVYRHERNALSIELANYIERTLKETGAFDTEVLCIISGLCAWSIRCDIRALCDDGNLFDTCILATLSAFRHFRYKDIDCSSFLNKLKLNKYKNKDYLRIEQAIKNMDMIPLNIYHFPLSISIGYTRVNNELQYIVDPCSEEESILQAVLHIAINGGQQVCGLSKPGGEKLTIDQINFAIQLAKNHGSNIHEYVKKVFIANTNEKEIKIENVNNSTDLVVSVDVDNIVSSANSSNLLDFTEIKIDNSKIANNECPIESAQINVNNEECKYLDTEITHTNTIGTTDVWAHNKETGSEDNICKTLEQVQLSNLDVIDDLNSALKTNVKLKRRKRN</sequence>
<dbReference type="PANTHER" id="PTHR11097:SF14">
    <property type="entry name" value="EXOSOME COMPLEX COMPONENT RRP45"/>
    <property type="match status" value="1"/>
</dbReference>
<evidence type="ECO:0000256" key="2">
    <source>
        <dbReference type="ARBA" id="ARBA00004496"/>
    </source>
</evidence>
<dbReference type="GO" id="GO:0071028">
    <property type="term" value="P:nuclear mRNA surveillance"/>
    <property type="evidence" value="ECO:0007669"/>
    <property type="project" value="TreeGrafter"/>
</dbReference>
<dbReference type="GO" id="GO:0071035">
    <property type="term" value="P:nuclear polyadenylation-dependent rRNA catabolic process"/>
    <property type="evidence" value="ECO:0007669"/>
    <property type="project" value="TreeGrafter"/>
</dbReference>
<dbReference type="GO" id="GO:0000177">
    <property type="term" value="C:cytoplasmic exosome (RNase complex)"/>
    <property type="evidence" value="ECO:0007669"/>
    <property type="project" value="TreeGrafter"/>
</dbReference>
<dbReference type="InterPro" id="IPR015847">
    <property type="entry name" value="ExoRNase_PH_dom2"/>
</dbReference>
<evidence type="ECO:0000256" key="4">
    <source>
        <dbReference type="ARBA" id="ARBA00022490"/>
    </source>
</evidence>
<organism evidence="7 8">
    <name type="scientific">Cryptosporidium muris (strain RN66)</name>
    <dbReference type="NCBI Taxonomy" id="441375"/>
    <lineage>
        <taxon>Eukaryota</taxon>
        <taxon>Sar</taxon>
        <taxon>Alveolata</taxon>
        <taxon>Apicomplexa</taxon>
        <taxon>Conoidasida</taxon>
        <taxon>Coccidia</taxon>
        <taxon>Eucoccidiorida</taxon>
        <taxon>Eimeriorina</taxon>
        <taxon>Cryptosporidiidae</taxon>
        <taxon>Cryptosporidium</taxon>
    </lineage>
</organism>
<dbReference type="Pfam" id="PF01138">
    <property type="entry name" value="RNase_PH"/>
    <property type="match status" value="1"/>
</dbReference>
<dbReference type="InterPro" id="IPR027408">
    <property type="entry name" value="PNPase/RNase_PH_dom_sf"/>
</dbReference>
<dbReference type="eggNOG" id="KOG1614">
    <property type="taxonomic scope" value="Eukaryota"/>
</dbReference>
<evidence type="ECO:0000259" key="5">
    <source>
        <dbReference type="Pfam" id="PF01138"/>
    </source>
</evidence>
<gene>
    <name evidence="7" type="ORF">CMU_034440</name>
</gene>
<dbReference type="InterPro" id="IPR001247">
    <property type="entry name" value="ExoRNase_PH_dom1"/>
</dbReference>
<dbReference type="VEuPathDB" id="CryptoDB:CMU_034440"/>
<name>B6AFR7_CRYMR</name>
<dbReference type="GO" id="GO:0034473">
    <property type="term" value="P:U1 snRNA 3'-end processing"/>
    <property type="evidence" value="ECO:0007669"/>
    <property type="project" value="TreeGrafter"/>
</dbReference>
<dbReference type="GO" id="GO:0035925">
    <property type="term" value="F:mRNA 3'-UTR AU-rich region binding"/>
    <property type="evidence" value="ECO:0007669"/>
    <property type="project" value="TreeGrafter"/>
</dbReference>
<dbReference type="GO" id="GO:0016075">
    <property type="term" value="P:rRNA catabolic process"/>
    <property type="evidence" value="ECO:0007669"/>
    <property type="project" value="TreeGrafter"/>
</dbReference>
<dbReference type="GO" id="GO:0000467">
    <property type="term" value="P:exonucleolytic trimming to generate mature 3'-end of 5.8S rRNA from tricistronic rRNA transcript (SSU-rRNA, 5.8S rRNA, LSU-rRNA)"/>
    <property type="evidence" value="ECO:0007669"/>
    <property type="project" value="TreeGrafter"/>
</dbReference>
<dbReference type="GeneID" id="6996575"/>
<evidence type="ECO:0000313" key="8">
    <source>
        <dbReference type="Proteomes" id="UP000001460"/>
    </source>
</evidence>
<protein>
    <submittedName>
        <fullName evidence="7">3' exoribonuclease family protein, putative</fullName>
    </submittedName>
</protein>
<proteinExistence type="inferred from homology"/>
<dbReference type="STRING" id="441375.B6AFR7"/>
<dbReference type="EMBL" id="DS989731">
    <property type="protein sequence ID" value="EEA07058.1"/>
    <property type="molecule type" value="Genomic_DNA"/>
</dbReference>
<keyword evidence="8" id="KW-1185">Reference proteome</keyword>
<comment type="similarity">
    <text evidence="3">Belongs to the RNase PH family.</text>
</comment>
<evidence type="ECO:0000256" key="3">
    <source>
        <dbReference type="ARBA" id="ARBA00006678"/>
    </source>
</evidence>
<dbReference type="SUPFAM" id="SSF54211">
    <property type="entry name" value="Ribosomal protein S5 domain 2-like"/>
    <property type="match status" value="1"/>
</dbReference>
<evidence type="ECO:0000256" key="1">
    <source>
        <dbReference type="ARBA" id="ARBA00004123"/>
    </source>
</evidence>
<feature type="domain" description="Exoribonuclease phosphorolytic" evidence="6">
    <location>
        <begin position="198"/>
        <end position="265"/>
    </location>
</feature>
<dbReference type="RefSeq" id="XP_002141407.1">
    <property type="nucleotide sequence ID" value="XM_002141371.1"/>
</dbReference>
<dbReference type="OrthoDB" id="10264038at2759"/>
<dbReference type="InterPro" id="IPR036345">
    <property type="entry name" value="ExoRNase_PH_dom2_sf"/>
</dbReference>
<dbReference type="GO" id="GO:0034476">
    <property type="term" value="P:U5 snRNA 3'-end processing"/>
    <property type="evidence" value="ECO:0007669"/>
    <property type="project" value="TreeGrafter"/>
</dbReference>
<dbReference type="GO" id="GO:0034475">
    <property type="term" value="P:U4 snRNA 3'-end processing"/>
    <property type="evidence" value="ECO:0007669"/>
    <property type="project" value="TreeGrafter"/>
</dbReference>
<dbReference type="GO" id="GO:0071038">
    <property type="term" value="P:TRAMP-dependent tRNA surveillance pathway"/>
    <property type="evidence" value="ECO:0007669"/>
    <property type="project" value="TreeGrafter"/>
</dbReference>
<dbReference type="Gene3D" id="3.30.230.70">
    <property type="entry name" value="GHMP Kinase, N-terminal domain"/>
    <property type="match status" value="1"/>
</dbReference>
<keyword evidence="4" id="KW-0963">Cytoplasm</keyword>
<evidence type="ECO:0000313" key="7">
    <source>
        <dbReference type="EMBL" id="EEA07058.1"/>
    </source>
</evidence>
<accession>B6AFR7</accession>
<dbReference type="PANTHER" id="PTHR11097">
    <property type="entry name" value="EXOSOME COMPLEX EXONUCLEASE RIBOSOMAL RNA PROCESSING PROTEIN"/>
    <property type="match status" value="1"/>
</dbReference>
<comment type="subcellular location">
    <subcellularLocation>
        <location evidence="2">Cytoplasm</location>
    </subcellularLocation>
    <subcellularLocation>
        <location evidence="1">Nucleus</location>
    </subcellularLocation>
</comment>
<dbReference type="AlphaFoldDB" id="B6AFR7"/>
<dbReference type="InterPro" id="IPR020568">
    <property type="entry name" value="Ribosomal_Su5_D2-typ_SF"/>
</dbReference>
<dbReference type="Pfam" id="PF03725">
    <property type="entry name" value="RNase_PH_C"/>
    <property type="match status" value="1"/>
</dbReference>
<evidence type="ECO:0000259" key="6">
    <source>
        <dbReference type="Pfam" id="PF03725"/>
    </source>
</evidence>
<dbReference type="SUPFAM" id="SSF55666">
    <property type="entry name" value="Ribonuclease PH domain 2-like"/>
    <property type="match status" value="1"/>
</dbReference>
<feature type="domain" description="Exoribonuclease phosphorolytic" evidence="5">
    <location>
        <begin position="22"/>
        <end position="155"/>
    </location>
</feature>
<dbReference type="Proteomes" id="UP000001460">
    <property type="component" value="Unassembled WGS sequence"/>
</dbReference>
<dbReference type="GO" id="GO:0000176">
    <property type="term" value="C:nuclear exosome (RNase complex)"/>
    <property type="evidence" value="ECO:0007669"/>
    <property type="project" value="TreeGrafter"/>
</dbReference>